<reference evidence="1" key="2">
    <citation type="submission" date="2020-07" db="EMBL/GenBank/DDBJ databases">
        <authorList>
            <person name="Vera ALvarez R."/>
            <person name="Arias-Moreno D.M."/>
            <person name="Jimenez-Jacinto V."/>
            <person name="Jimenez-Bremont J.F."/>
            <person name="Swaminathan K."/>
            <person name="Moose S.P."/>
            <person name="Guerrero-Gonzalez M.L."/>
            <person name="Marino-Ramirez L."/>
            <person name="Landsman D."/>
            <person name="Rodriguez-Kessler M."/>
            <person name="Delgado-Sanchez P."/>
        </authorList>
    </citation>
    <scope>NUCLEOTIDE SEQUENCE</scope>
    <source>
        <tissue evidence="1">Cladode</tissue>
    </source>
</reference>
<evidence type="ECO:0000313" key="1">
    <source>
        <dbReference type="EMBL" id="MBA4619292.1"/>
    </source>
</evidence>
<dbReference type="EMBL" id="GISG01024418">
    <property type="protein sequence ID" value="MBA4619292.1"/>
    <property type="molecule type" value="Transcribed_RNA"/>
</dbReference>
<organism evidence="1">
    <name type="scientific">Opuntia streptacantha</name>
    <name type="common">Prickly pear cactus</name>
    <name type="synonym">Opuntia cardona</name>
    <dbReference type="NCBI Taxonomy" id="393608"/>
    <lineage>
        <taxon>Eukaryota</taxon>
        <taxon>Viridiplantae</taxon>
        <taxon>Streptophyta</taxon>
        <taxon>Embryophyta</taxon>
        <taxon>Tracheophyta</taxon>
        <taxon>Spermatophyta</taxon>
        <taxon>Magnoliopsida</taxon>
        <taxon>eudicotyledons</taxon>
        <taxon>Gunneridae</taxon>
        <taxon>Pentapetalae</taxon>
        <taxon>Caryophyllales</taxon>
        <taxon>Cactineae</taxon>
        <taxon>Cactaceae</taxon>
        <taxon>Opuntioideae</taxon>
        <taxon>Opuntia</taxon>
    </lineage>
</organism>
<proteinExistence type="predicted"/>
<dbReference type="AlphaFoldDB" id="A0A7C8YIN0"/>
<protein>
    <submittedName>
        <fullName evidence="1">Uncharacterized protein</fullName>
    </submittedName>
</protein>
<sequence length="103" mass="11754">MNYQNRPMVECNFDQTRSNHKARAPLYDKVKIQKGSPHPTAPGPARHSCLTMQFHQHEEFHLTRPHYGNSDTVPPLQKQYSQAMSPALILFLSQPAALHQNGH</sequence>
<name>A0A7C8YIN0_OPUST</name>
<reference evidence="1" key="1">
    <citation type="journal article" date="2013" name="J. Plant Res.">
        <title>Effect of fungi and light on seed germination of three Opuntia species from semiarid lands of central Mexico.</title>
        <authorList>
            <person name="Delgado-Sanchez P."/>
            <person name="Jimenez-Bremont J.F."/>
            <person name="Guerrero-Gonzalez Mde L."/>
            <person name="Flores J."/>
        </authorList>
    </citation>
    <scope>NUCLEOTIDE SEQUENCE</scope>
    <source>
        <tissue evidence="1">Cladode</tissue>
    </source>
</reference>
<accession>A0A7C8YIN0</accession>